<proteinExistence type="predicted"/>
<dbReference type="SUPFAM" id="SSF48371">
    <property type="entry name" value="ARM repeat"/>
    <property type="match status" value="2"/>
</dbReference>
<dbReference type="Pfam" id="PF24768">
    <property type="entry name" value="ARM_ARMC5"/>
    <property type="match status" value="1"/>
</dbReference>
<gene>
    <name evidence="4" type="ORF">JD844_001298</name>
</gene>
<feature type="region of interest" description="Disordered" evidence="2">
    <location>
        <begin position="543"/>
        <end position="568"/>
    </location>
</feature>
<feature type="compositionally biased region" description="Basic and acidic residues" evidence="2">
    <location>
        <begin position="594"/>
        <end position="606"/>
    </location>
</feature>
<dbReference type="SMART" id="SM00185">
    <property type="entry name" value="ARM"/>
    <property type="match status" value="6"/>
</dbReference>
<dbReference type="SMART" id="SM00225">
    <property type="entry name" value="BTB"/>
    <property type="match status" value="1"/>
</dbReference>
<dbReference type="InterPro" id="IPR011333">
    <property type="entry name" value="SKP1/BTB/POZ_sf"/>
</dbReference>
<dbReference type="EMBL" id="JAIPUX010000521">
    <property type="protein sequence ID" value="KAH0626360.1"/>
    <property type="molecule type" value="Genomic_DNA"/>
</dbReference>
<feature type="repeat" description="ARM" evidence="1">
    <location>
        <begin position="101"/>
        <end position="144"/>
    </location>
</feature>
<sequence>MAAPVPRGAGGGPSTGSLGYCLAQLHKGTEPGLGKALLALRTQHIKEAGGIARFRDRGGLAPLLAVLAGAPRPRRTLDLALSILGNCCTEGGSRTQVRELGGIPSLVAILKSLAAESIQNRTARALGNLAVDSENCQAIHEAGAVPPLVQVLTTSQDSECLQSAVRAVRYLANTPAHRLMLAQQGAVRPIAERLAVSLDDTALVVAAVRTLLELTKGCSRDCAEQLSLGGGIPPLVTLATHDKRAVREFALATLANLCLQGVLRPAIGNAGGVEVLVAEIRHRKSAEAPGTSLHPLVKALCLLCREAVNRSRVREAGGLELLLSLLRDQCQSSSHARVVVAFVAFFYDEEALEILQAGGLVSLLVGRLAALGQWRGQEEEEEEEEEREDERDAASFDFPAEGRRGEQATPGTESSSFQSLRSWLLSEGYIASPGDLSPQWSPDTTLSELDAQGCASPNQELQDESLGLCHAPSGVKTQSRSESPDFLNSPLLDLSLVVQPTASETLNSAEGDEIQPKQNPSPTASLTLEECENLHSEPVVEIPYLDGTKEEETVETSEQQKGLAKASSVENVEEGVQGLNVLPCSSSSVVTPDSVKRNSTEADVKKSTWTALVRDQNEPGPSSMPSVQAMSSPRKNDTNQLLPKPAARPPVTEETCLIPQRSTIQNLPGSPEECRIPVTCLKRRTKFRSTTEQVTPPQISRPIGEISSPLLSLALPLSFCPYGGDRELQAPEAPALLLLSRFSQAEDPSRSLVTPTTLRGLLRYVTGSPAPSSRCLRLLHRLTCNPACLEAFVRSYGASLIRSWLILGVSPEQAASAVAAEREEIEPGNLDAEQLDTRRFKELGETLLMNLCVQAESPFGVGVLTHMLLSGSELDQVACALALPLICRKDSLCRKLLLDLSGLRLLLGALVRDPDPIFVFYASDSLSLLLRAPSRSPVQVLSPALKRPRLGSPPPCSYSRLTVEGRADLHFQLDSGLMVPASRQAVSEASEVFCAMLSGGFAESSRTTVTLHGVAPDPFLALMHFLHGCRGKPCLLLGMSSPLPLAEEIFTVAEQYLLPGLQSLVDDVLCQDFLHLGTLGKVYRLAEQQNRPRLLQRLADIWFFRSIYWVSEADRWITTAQCTFAAQKRFAISSSVLFPIVILKNDIWIMLELCNNSVVPLVTSRSYSNS</sequence>
<dbReference type="PROSITE" id="PS50097">
    <property type="entry name" value="BTB"/>
    <property type="match status" value="1"/>
</dbReference>
<dbReference type="InterPro" id="IPR011989">
    <property type="entry name" value="ARM-like"/>
</dbReference>
<organism evidence="4 5">
    <name type="scientific">Phrynosoma platyrhinos</name>
    <name type="common">Desert horned lizard</name>
    <dbReference type="NCBI Taxonomy" id="52577"/>
    <lineage>
        <taxon>Eukaryota</taxon>
        <taxon>Metazoa</taxon>
        <taxon>Chordata</taxon>
        <taxon>Craniata</taxon>
        <taxon>Vertebrata</taxon>
        <taxon>Euteleostomi</taxon>
        <taxon>Lepidosauria</taxon>
        <taxon>Squamata</taxon>
        <taxon>Bifurcata</taxon>
        <taxon>Unidentata</taxon>
        <taxon>Episquamata</taxon>
        <taxon>Toxicofera</taxon>
        <taxon>Iguania</taxon>
        <taxon>Phrynosomatidae</taxon>
        <taxon>Phrynosomatinae</taxon>
        <taxon>Phrynosoma</taxon>
    </lineage>
</organism>
<feature type="repeat" description="ARM" evidence="1">
    <location>
        <begin position="230"/>
        <end position="272"/>
    </location>
</feature>
<keyword evidence="5" id="KW-1185">Reference proteome</keyword>
<evidence type="ECO:0000313" key="5">
    <source>
        <dbReference type="Proteomes" id="UP000826234"/>
    </source>
</evidence>
<dbReference type="InterPro" id="IPR000225">
    <property type="entry name" value="Armadillo"/>
</dbReference>
<evidence type="ECO:0000313" key="4">
    <source>
        <dbReference type="EMBL" id="KAH0626360.1"/>
    </source>
</evidence>
<feature type="compositionally biased region" description="Acidic residues" evidence="2">
    <location>
        <begin position="378"/>
        <end position="389"/>
    </location>
</feature>
<protein>
    <recommendedName>
        <fullName evidence="3">BTB domain-containing protein</fullName>
    </recommendedName>
</protein>
<dbReference type="Pfam" id="PF00651">
    <property type="entry name" value="BTB"/>
    <property type="match status" value="1"/>
</dbReference>
<accession>A0ABQ7TAB6</accession>
<feature type="repeat" description="ARM" evidence="1">
    <location>
        <begin position="143"/>
        <end position="186"/>
    </location>
</feature>
<dbReference type="InterPro" id="IPR055445">
    <property type="entry name" value="ARM_ARMC5"/>
</dbReference>
<evidence type="ECO:0000259" key="3">
    <source>
        <dbReference type="PROSITE" id="PS50097"/>
    </source>
</evidence>
<feature type="region of interest" description="Disordered" evidence="2">
    <location>
        <begin position="374"/>
        <end position="416"/>
    </location>
</feature>
<dbReference type="Proteomes" id="UP000826234">
    <property type="component" value="Unassembled WGS sequence"/>
</dbReference>
<feature type="region of interest" description="Disordered" evidence="2">
    <location>
        <begin position="434"/>
        <end position="461"/>
    </location>
</feature>
<comment type="caution">
    <text evidence="4">The sequence shown here is derived from an EMBL/GenBank/DDBJ whole genome shotgun (WGS) entry which is preliminary data.</text>
</comment>
<feature type="region of interest" description="Disordered" evidence="2">
    <location>
        <begin position="586"/>
        <end position="654"/>
    </location>
</feature>
<feature type="compositionally biased region" description="Polar residues" evidence="2">
    <location>
        <begin position="438"/>
        <end position="447"/>
    </location>
</feature>
<dbReference type="InterPro" id="IPR000210">
    <property type="entry name" value="BTB/POZ_dom"/>
</dbReference>
<dbReference type="Gene3D" id="3.30.710.10">
    <property type="entry name" value="Potassium Channel Kv1.1, Chain A"/>
    <property type="match status" value="1"/>
</dbReference>
<evidence type="ECO:0000256" key="2">
    <source>
        <dbReference type="SAM" id="MobiDB-lite"/>
    </source>
</evidence>
<evidence type="ECO:0000256" key="1">
    <source>
        <dbReference type="PROSITE-ProRule" id="PRU00259"/>
    </source>
</evidence>
<reference evidence="4 5" key="1">
    <citation type="journal article" date="2022" name="Gigascience">
        <title>A chromosome-level genome assembly and annotation of the desert horned lizard, Phrynosoma platyrhinos, provides insight into chromosomal rearrangements among reptiles.</title>
        <authorList>
            <person name="Koochekian N."/>
            <person name="Ascanio A."/>
            <person name="Farleigh K."/>
            <person name="Card D.C."/>
            <person name="Schield D.R."/>
            <person name="Castoe T.A."/>
            <person name="Jezkova T."/>
        </authorList>
    </citation>
    <scope>NUCLEOTIDE SEQUENCE [LARGE SCALE GENOMIC DNA]</scope>
    <source>
        <strain evidence="4">NK-2021</strain>
    </source>
</reference>
<dbReference type="PANTHER" id="PTHR23312">
    <property type="entry name" value="ARMC5 ARMADILLO REPEAT-CONTAINING -RELATED"/>
    <property type="match status" value="1"/>
</dbReference>
<dbReference type="PROSITE" id="PS50176">
    <property type="entry name" value="ARM_REPEAT"/>
    <property type="match status" value="3"/>
</dbReference>
<dbReference type="SUPFAM" id="SSF54695">
    <property type="entry name" value="POZ domain"/>
    <property type="match status" value="1"/>
</dbReference>
<dbReference type="Gene3D" id="1.25.10.10">
    <property type="entry name" value="Leucine-rich Repeat Variant"/>
    <property type="match status" value="1"/>
</dbReference>
<feature type="domain" description="BTB" evidence="3">
    <location>
        <begin position="967"/>
        <end position="1027"/>
    </location>
</feature>
<feature type="compositionally biased region" description="Basic and acidic residues" evidence="2">
    <location>
        <begin position="390"/>
        <end position="406"/>
    </location>
</feature>
<feature type="compositionally biased region" description="Polar residues" evidence="2">
    <location>
        <begin position="619"/>
        <end position="641"/>
    </location>
</feature>
<dbReference type="InterPro" id="IPR016024">
    <property type="entry name" value="ARM-type_fold"/>
</dbReference>
<dbReference type="PANTHER" id="PTHR23312:SF8">
    <property type="entry name" value="ARMADILLO REPEAT-CONTAINING PROTEIN 5"/>
    <property type="match status" value="1"/>
</dbReference>
<name>A0ABQ7TAB6_PHRPL</name>